<name>A0A7X6QYC1_9CELL</name>
<keyword evidence="1" id="KW-0472">Membrane</keyword>
<protein>
    <submittedName>
        <fullName evidence="2">Uncharacterized protein</fullName>
    </submittedName>
</protein>
<dbReference type="Proteomes" id="UP000581206">
    <property type="component" value="Unassembled WGS sequence"/>
</dbReference>
<dbReference type="AlphaFoldDB" id="A0A7X6QYC1"/>
<dbReference type="RefSeq" id="WP_168629075.1">
    <property type="nucleotide sequence ID" value="NZ_BONL01000002.1"/>
</dbReference>
<feature type="transmembrane region" description="Helical" evidence="1">
    <location>
        <begin position="98"/>
        <end position="121"/>
    </location>
</feature>
<accession>A0A7X6QYC1</accession>
<evidence type="ECO:0000313" key="2">
    <source>
        <dbReference type="EMBL" id="NKY21953.1"/>
    </source>
</evidence>
<sequence>MDAPTDPVRAGRYHRRAFVLRCCAGALFLATVPVTGWALTAKLPTVVGDLVVQPTYAGAILAALGSAAAVAGLLAEAEAQELGARPGTRRWYVRWPVNAAKAVVLVVAWCAALVTFVVGAITADLRVLDPASAGGCRVAVLETLAGGTITVLPPGERTPEVVGWYSADGGYQPIANGTYTLTWDGETADLALHGAEQAPVWQDGGEAIDCTVPPRANSDPA</sequence>
<organism evidence="2 3">
    <name type="scientific">Cellulomonas denverensis</name>
    <dbReference type="NCBI Taxonomy" id="264297"/>
    <lineage>
        <taxon>Bacteria</taxon>
        <taxon>Bacillati</taxon>
        <taxon>Actinomycetota</taxon>
        <taxon>Actinomycetes</taxon>
        <taxon>Micrococcales</taxon>
        <taxon>Cellulomonadaceae</taxon>
        <taxon>Cellulomonas</taxon>
    </lineage>
</organism>
<comment type="caution">
    <text evidence="2">The sequence shown here is derived from an EMBL/GenBank/DDBJ whole genome shotgun (WGS) entry which is preliminary data.</text>
</comment>
<proteinExistence type="predicted"/>
<feature type="transmembrane region" description="Helical" evidence="1">
    <location>
        <begin position="59"/>
        <end position="77"/>
    </location>
</feature>
<keyword evidence="1" id="KW-0812">Transmembrane</keyword>
<keyword evidence="1" id="KW-1133">Transmembrane helix</keyword>
<evidence type="ECO:0000256" key="1">
    <source>
        <dbReference type="SAM" id="Phobius"/>
    </source>
</evidence>
<feature type="transmembrane region" description="Helical" evidence="1">
    <location>
        <begin position="18"/>
        <end position="39"/>
    </location>
</feature>
<evidence type="ECO:0000313" key="3">
    <source>
        <dbReference type="Proteomes" id="UP000581206"/>
    </source>
</evidence>
<gene>
    <name evidence="2" type="ORF">HGA03_04665</name>
</gene>
<keyword evidence="3" id="KW-1185">Reference proteome</keyword>
<dbReference type="EMBL" id="JAAXOX010000002">
    <property type="protein sequence ID" value="NKY21953.1"/>
    <property type="molecule type" value="Genomic_DNA"/>
</dbReference>
<reference evidence="2 3" key="1">
    <citation type="submission" date="2020-04" db="EMBL/GenBank/DDBJ databases">
        <title>MicrobeNet Type strains.</title>
        <authorList>
            <person name="Nicholson A.C."/>
        </authorList>
    </citation>
    <scope>NUCLEOTIDE SEQUENCE [LARGE SCALE GENOMIC DNA]</scope>
    <source>
        <strain evidence="2 3">ATCC BAA-788</strain>
    </source>
</reference>